<dbReference type="PANTHER" id="PTHR13029:SF17">
    <property type="entry name" value="MYELIN REGULATORY FACTOR-LIKE PROTEIN"/>
    <property type="match status" value="1"/>
</dbReference>
<reference evidence="4 5" key="1">
    <citation type="submission" date="2024-05" db="EMBL/GenBank/DDBJ databases">
        <title>Genome sequencing and assembly of Indian major carp, Cirrhinus mrigala (Hamilton, 1822).</title>
        <authorList>
            <person name="Mohindra V."/>
            <person name="Chowdhury L.M."/>
            <person name="Lal K."/>
            <person name="Jena J.K."/>
        </authorList>
    </citation>
    <scope>NUCLEOTIDE SEQUENCE [LARGE SCALE GENOMIC DNA]</scope>
    <source>
        <strain evidence="4">CM1030</strain>
        <tissue evidence="4">Blood</tissue>
    </source>
</reference>
<proteinExistence type="predicted"/>
<keyword evidence="5" id="KW-1185">Reference proteome</keyword>
<gene>
    <name evidence="4" type="ORF">M9458_008933</name>
</gene>
<dbReference type="Proteomes" id="UP001529510">
    <property type="component" value="Unassembled WGS sequence"/>
</dbReference>
<organism evidence="4 5">
    <name type="scientific">Cirrhinus mrigala</name>
    <name type="common">Mrigala</name>
    <dbReference type="NCBI Taxonomy" id="683832"/>
    <lineage>
        <taxon>Eukaryota</taxon>
        <taxon>Metazoa</taxon>
        <taxon>Chordata</taxon>
        <taxon>Craniata</taxon>
        <taxon>Vertebrata</taxon>
        <taxon>Euteleostomi</taxon>
        <taxon>Actinopterygii</taxon>
        <taxon>Neopterygii</taxon>
        <taxon>Teleostei</taxon>
        <taxon>Ostariophysi</taxon>
        <taxon>Cypriniformes</taxon>
        <taxon>Cyprinidae</taxon>
        <taxon>Labeoninae</taxon>
        <taxon>Labeonini</taxon>
        <taxon>Cirrhinus</taxon>
    </lineage>
</organism>
<dbReference type="AlphaFoldDB" id="A0ABD0RC45"/>
<dbReference type="InterPro" id="IPR051577">
    <property type="entry name" value="MRF-like"/>
</dbReference>
<dbReference type="GO" id="GO:0003700">
    <property type="term" value="F:DNA-binding transcription factor activity"/>
    <property type="evidence" value="ECO:0007669"/>
    <property type="project" value="UniProtKB-UniRule"/>
</dbReference>
<dbReference type="InterPro" id="IPR024061">
    <property type="entry name" value="NDT80_DNA-bd_dom"/>
</dbReference>
<evidence type="ECO:0000313" key="5">
    <source>
        <dbReference type="Proteomes" id="UP001529510"/>
    </source>
</evidence>
<evidence type="ECO:0000313" key="4">
    <source>
        <dbReference type="EMBL" id="KAL0195361.1"/>
    </source>
</evidence>
<evidence type="ECO:0000256" key="2">
    <source>
        <dbReference type="PROSITE-ProRule" id="PRU00850"/>
    </source>
</evidence>
<feature type="non-terminal residue" evidence="4">
    <location>
        <position position="65"/>
    </location>
</feature>
<dbReference type="GO" id="GO:0003677">
    <property type="term" value="F:DNA binding"/>
    <property type="evidence" value="ECO:0007669"/>
    <property type="project" value="UniProtKB-KW"/>
</dbReference>
<evidence type="ECO:0000256" key="1">
    <source>
        <dbReference type="ARBA" id="ARBA00023125"/>
    </source>
</evidence>
<dbReference type="PANTHER" id="PTHR13029">
    <property type="match status" value="1"/>
</dbReference>
<name>A0ABD0RC45_CIRMR</name>
<dbReference type="EMBL" id="JAMKFB020000004">
    <property type="protein sequence ID" value="KAL0195361.1"/>
    <property type="molecule type" value="Genomic_DNA"/>
</dbReference>
<dbReference type="PROSITE" id="PS51517">
    <property type="entry name" value="NDT80"/>
    <property type="match status" value="1"/>
</dbReference>
<feature type="non-terminal residue" evidence="4">
    <location>
        <position position="1"/>
    </location>
</feature>
<feature type="domain" description="NDT80" evidence="3">
    <location>
        <begin position="1"/>
        <end position="65"/>
    </location>
</feature>
<protein>
    <recommendedName>
        <fullName evidence="3">NDT80 domain-containing protein</fullName>
    </recommendedName>
</protein>
<comment type="caution">
    <text evidence="4">The sequence shown here is derived from an EMBL/GenBank/DDBJ whole genome shotgun (WGS) entry which is preliminary data.</text>
</comment>
<sequence length="65" mass="7195">PPPGYHVDTDKGFSYSTADEAFVCQKKNHFQVTVHIGMVGDPRFVRTSAGLMPIESFHVNVFGVK</sequence>
<accession>A0ABD0RC45</accession>
<keyword evidence="1 2" id="KW-0238">DNA-binding</keyword>
<evidence type="ECO:0000259" key="3">
    <source>
        <dbReference type="PROSITE" id="PS51517"/>
    </source>
</evidence>
<feature type="DNA-binding region" description="NDT80" evidence="2">
    <location>
        <begin position="1"/>
        <end position="65"/>
    </location>
</feature>